<evidence type="ECO:0008006" key="4">
    <source>
        <dbReference type="Google" id="ProtNLM"/>
    </source>
</evidence>
<evidence type="ECO:0000313" key="2">
    <source>
        <dbReference type="EMBL" id="CAC5407543.1"/>
    </source>
</evidence>
<dbReference type="AlphaFoldDB" id="A0A6J8DFV2"/>
<dbReference type="InterPro" id="IPR012337">
    <property type="entry name" value="RNaseH-like_sf"/>
</dbReference>
<feature type="region of interest" description="Disordered" evidence="1">
    <location>
        <begin position="1"/>
        <end position="22"/>
    </location>
</feature>
<evidence type="ECO:0000313" key="3">
    <source>
        <dbReference type="Proteomes" id="UP000507470"/>
    </source>
</evidence>
<evidence type="ECO:0000256" key="1">
    <source>
        <dbReference type="SAM" id="MobiDB-lite"/>
    </source>
</evidence>
<dbReference type="OrthoDB" id="2286242at2759"/>
<name>A0A6J8DFV2_MYTCO</name>
<dbReference type="Proteomes" id="UP000507470">
    <property type="component" value="Unassembled WGS sequence"/>
</dbReference>
<dbReference type="InterPro" id="IPR036397">
    <property type="entry name" value="RNaseH_sf"/>
</dbReference>
<organism evidence="2 3">
    <name type="scientific">Mytilus coruscus</name>
    <name type="common">Sea mussel</name>
    <dbReference type="NCBI Taxonomy" id="42192"/>
    <lineage>
        <taxon>Eukaryota</taxon>
        <taxon>Metazoa</taxon>
        <taxon>Spiralia</taxon>
        <taxon>Lophotrochozoa</taxon>
        <taxon>Mollusca</taxon>
        <taxon>Bivalvia</taxon>
        <taxon>Autobranchia</taxon>
        <taxon>Pteriomorphia</taxon>
        <taxon>Mytilida</taxon>
        <taxon>Mytiloidea</taxon>
        <taxon>Mytilidae</taxon>
        <taxon>Mytilinae</taxon>
        <taxon>Mytilus</taxon>
    </lineage>
</organism>
<dbReference type="GO" id="GO:0003676">
    <property type="term" value="F:nucleic acid binding"/>
    <property type="evidence" value="ECO:0007669"/>
    <property type="project" value="InterPro"/>
</dbReference>
<dbReference type="InterPro" id="IPR050951">
    <property type="entry name" value="Retrovirus_Pol_polyprotein"/>
</dbReference>
<dbReference type="SUPFAM" id="SSF53098">
    <property type="entry name" value="Ribonuclease H-like"/>
    <property type="match status" value="1"/>
</dbReference>
<sequence length="248" mass="26851">MIHVPGVKHHAADGVSRHPTGDPEKLILSDDIAAIKIDTISLPPVTSFLSGIHYSDSESDATEIDNSVIISAVSSLDSLAVRSVTWDRVRTATASDDSMNELTNLIESGSPEFRQDLREEVLSALHAALQEVTAMISRAESSVFSPGITPAISAQRAGCNHSNQIVPSHPSVPPTPLMSPDYPFQCVYSDFFQHKGICYLVIVDRYLKWPIVERSSNGAAGLITCLRRTFVTFGIPDELTSDGGTIDF</sequence>
<gene>
    <name evidence="2" type="ORF">MCOR_41008</name>
</gene>
<accession>A0A6J8DFV2</accession>
<dbReference type="PANTHER" id="PTHR37984">
    <property type="entry name" value="PROTEIN CBG26694"/>
    <property type="match status" value="1"/>
</dbReference>
<protein>
    <recommendedName>
        <fullName evidence="4">Integrase catalytic domain-containing protein</fullName>
    </recommendedName>
</protein>
<dbReference type="Gene3D" id="3.30.420.10">
    <property type="entry name" value="Ribonuclease H-like superfamily/Ribonuclease H"/>
    <property type="match status" value="1"/>
</dbReference>
<proteinExistence type="predicted"/>
<dbReference type="PANTHER" id="PTHR37984:SF7">
    <property type="entry name" value="INTEGRASE CATALYTIC DOMAIN-CONTAINING PROTEIN"/>
    <property type="match status" value="1"/>
</dbReference>
<reference evidence="2 3" key="1">
    <citation type="submission" date="2020-06" db="EMBL/GenBank/DDBJ databases">
        <authorList>
            <person name="Li R."/>
            <person name="Bekaert M."/>
        </authorList>
    </citation>
    <scope>NUCLEOTIDE SEQUENCE [LARGE SCALE GENOMIC DNA]</scope>
    <source>
        <strain evidence="3">wild</strain>
    </source>
</reference>
<dbReference type="EMBL" id="CACVKT020007420">
    <property type="protein sequence ID" value="CAC5407543.1"/>
    <property type="molecule type" value="Genomic_DNA"/>
</dbReference>
<keyword evidence="3" id="KW-1185">Reference proteome</keyword>
<feature type="compositionally biased region" description="Basic and acidic residues" evidence="1">
    <location>
        <begin position="10"/>
        <end position="22"/>
    </location>
</feature>